<dbReference type="eggNOG" id="COG2153">
    <property type="taxonomic scope" value="Bacteria"/>
</dbReference>
<sequence length="157" mass="17807">MSYHHMVNWTRRAFSELTLDELYALLRLRSEVFVVEQNCPYLDADGADKDCLHLMGWSDVDGVKTLTAYLRLAPPGVKYTETSLGRIVTAPSARGGGSGKKLMAEGLSWARELYPQHDIKIQAQAYLEKFYQSFGFVTISEQYDEDGIPHIDMLLKK</sequence>
<dbReference type="STRING" id="349521.HCH_01582"/>
<dbReference type="InterPro" id="IPR000182">
    <property type="entry name" value="GNAT_dom"/>
</dbReference>
<accession>Q2SLN6</accession>
<keyword evidence="2" id="KW-0808">Transferase</keyword>
<dbReference type="PROSITE" id="PS51186">
    <property type="entry name" value="GNAT"/>
    <property type="match status" value="1"/>
</dbReference>
<dbReference type="Proteomes" id="UP000000238">
    <property type="component" value="Chromosome"/>
</dbReference>
<proteinExistence type="predicted"/>
<dbReference type="CDD" id="cd04301">
    <property type="entry name" value="NAT_SF"/>
    <property type="match status" value="1"/>
</dbReference>
<dbReference type="InterPro" id="IPR016181">
    <property type="entry name" value="Acyl_CoA_acyltransferase"/>
</dbReference>
<keyword evidence="3" id="KW-1185">Reference proteome</keyword>
<organism evidence="2 3">
    <name type="scientific">Hahella chejuensis (strain KCTC 2396)</name>
    <dbReference type="NCBI Taxonomy" id="349521"/>
    <lineage>
        <taxon>Bacteria</taxon>
        <taxon>Pseudomonadati</taxon>
        <taxon>Pseudomonadota</taxon>
        <taxon>Gammaproteobacteria</taxon>
        <taxon>Oceanospirillales</taxon>
        <taxon>Hahellaceae</taxon>
        <taxon>Hahella</taxon>
    </lineage>
</organism>
<dbReference type="Gene3D" id="3.40.630.30">
    <property type="match status" value="1"/>
</dbReference>
<dbReference type="HOGENOM" id="CLU_056607_3_1_6"/>
<evidence type="ECO:0000313" key="3">
    <source>
        <dbReference type="Proteomes" id="UP000000238"/>
    </source>
</evidence>
<protein>
    <submittedName>
        <fullName evidence="2">Predicted acyltransferase</fullName>
    </submittedName>
</protein>
<dbReference type="GO" id="GO:0016747">
    <property type="term" value="F:acyltransferase activity, transferring groups other than amino-acyl groups"/>
    <property type="evidence" value="ECO:0007669"/>
    <property type="project" value="InterPro"/>
</dbReference>
<gene>
    <name evidence="2" type="ordered locus">HCH_01582</name>
</gene>
<dbReference type="Pfam" id="PF13673">
    <property type="entry name" value="Acetyltransf_10"/>
    <property type="match status" value="1"/>
</dbReference>
<evidence type="ECO:0000259" key="1">
    <source>
        <dbReference type="PROSITE" id="PS51186"/>
    </source>
</evidence>
<keyword evidence="2" id="KW-0012">Acyltransferase</keyword>
<dbReference type="EMBL" id="CP000155">
    <property type="protein sequence ID" value="ABC28438.1"/>
    <property type="molecule type" value="Genomic_DNA"/>
</dbReference>
<feature type="domain" description="N-acetyltransferase" evidence="1">
    <location>
        <begin position="12"/>
        <end position="157"/>
    </location>
</feature>
<name>Q2SLN6_HAHCH</name>
<dbReference type="AlphaFoldDB" id="Q2SLN6"/>
<evidence type="ECO:0000313" key="2">
    <source>
        <dbReference type="EMBL" id="ABC28438.1"/>
    </source>
</evidence>
<reference evidence="2 3" key="1">
    <citation type="journal article" date="2005" name="Nucleic Acids Res.">
        <title>Genomic blueprint of Hahella chejuensis, a marine microbe producing an algicidal agent.</title>
        <authorList>
            <person name="Jeong H."/>
            <person name="Yim J.H."/>
            <person name="Lee C."/>
            <person name="Choi S.-H."/>
            <person name="Park Y.K."/>
            <person name="Yoon S.H."/>
            <person name="Hur C.-G."/>
            <person name="Kang H.-Y."/>
            <person name="Kim D."/>
            <person name="Lee H.H."/>
            <person name="Park K.H."/>
            <person name="Park S.-H."/>
            <person name="Park H.-S."/>
            <person name="Lee H.K."/>
            <person name="Oh T.K."/>
            <person name="Kim J.F."/>
        </authorList>
    </citation>
    <scope>NUCLEOTIDE SEQUENCE [LARGE SCALE GENOMIC DNA]</scope>
    <source>
        <strain evidence="2 3">KCTC 2396</strain>
    </source>
</reference>
<dbReference type="SUPFAM" id="SSF55729">
    <property type="entry name" value="Acyl-CoA N-acyltransferases (Nat)"/>
    <property type="match status" value="1"/>
</dbReference>
<dbReference type="KEGG" id="hch:HCH_01582"/>